<dbReference type="AlphaFoldDB" id="A0A6J6LPF6"/>
<dbReference type="SMART" id="SM00563">
    <property type="entry name" value="PlsC"/>
    <property type="match status" value="1"/>
</dbReference>
<dbReference type="GO" id="GO:0003841">
    <property type="term" value="F:1-acylglycerol-3-phosphate O-acyltransferase activity"/>
    <property type="evidence" value="ECO:0007669"/>
    <property type="project" value="TreeGrafter"/>
</dbReference>
<dbReference type="InterPro" id="IPR002123">
    <property type="entry name" value="Plipid/glycerol_acylTrfase"/>
</dbReference>
<dbReference type="CDD" id="cd07989">
    <property type="entry name" value="LPLAT_AGPAT-like"/>
    <property type="match status" value="1"/>
</dbReference>
<evidence type="ECO:0000256" key="1">
    <source>
        <dbReference type="ARBA" id="ARBA00022679"/>
    </source>
</evidence>
<protein>
    <submittedName>
        <fullName evidence="5">Unannotated protein</fullName>
    </submittedName>
</protein>
<evidence type="ECO:0000256" key="3">
    <source>
        <dbReference type="SAM" id="MobiDB-lite"/>
    </source>
</evidence>
<keyword evidence="2" id="KW-0012">Acyltransferase</keyword>
<dbReference type="GO" id="GO:0006654">
    <property type="term" value="P:phosphatidic acid biosynthetic process"/>
    <property type="evidence" value="ECO:0007669"/>
    <property type="project" value="TreeGrafter"/>
</dbReference>
<feature type="region of interest" description="Disordered" evidence="3">
    <location>
        <begin position="219"/>
        <end position="239"/>
    </location>
</feature>
<proteinExistence type="predicted"/>
<evidence type="ECO:0000256" key="2">
    <source>
        <dbReference type="ARBA" id="ARBA00023315"/>
    </source>
</evidence>
<dbReference type="SUPFAM" id="SSF69593">
    <property type="entry name" value="Glycerol-3-phosphate (1)-acyltransferase"/>
    <property type="match status" value="1"/>
</dbReference>
<feature type="domain" description="Phospholipid/glycerol acyltransferase" evidence="4">
    <location>
        <begin position="40"/>
        <end position="156"/>
    </location>
</feature>
<dbReference type="Pfam" id="PF01553">
    <property type="entry name" value="Acyltransferase"/>
    <property type="match status" value="1"/>
</dbReference>
<sequence length="239" mass="25520">MLQIVEIAYPAVLAVVRPALRFGVRWSTEGLEQIPQSGGVILASNHISYLDPLVLAVVADKQKRRVRYLAKEELFAKPVLGTFLRAAGQIPVARGSVDAADALDGAVKAVRSGECVVVFPEGTISLDLEPMQGRTGTARLAAASGVAVVPVGVWGAHRILFKGRPAHWRTGIAVSVVIREPVLISPEEDVHAATDRVMSAICGCVSRARAIYPQRAGEGDDWWERSPDSAIMRPSGGEA</sequence>
<accession>A0A6J6LPF6</accession>
<organism evidence="5">
    <name type="scientific">freshwater metagenome</name>
    <dbReference type="NCBI Taxonomy" id="449393"/>
    <lineage>
        <taxon>unclassified sequences</taxon>
        <taxon>metagenomes</taxon>
        <taxon>ecological metagenomes</taxon>
    </lineage>
</organism>
<dbReference type="EMBL" id="CAEZWM010000139">
    <property type="protein sequence ID" value="CAB4662888.1"/>
    <property type="molecule type" value="Genomic_DNA"/>
</dbReference>
<dbReference type="PANTHER" id="PTHR10434:SF55">
    <property type="entry name" value="POSSIBLE ACYLTRANSFERASE"/>
    <property type="match status" value="1"/>
</dbReference>
<name>A0A6J6LPF6_9ZZZZ</name>
<keyword evidence="1" id="KW-0808">Transferase</keyword>
<evidence type="ECO:0000259" key="4">
    <source>
        <dbReference type="SMART" id="SM00563"/>
    </source>
</evidence>
<gene>
    <name evidence="5" type="ORF">UFOPK2242_01077</name>
</gene>
<dbReference type="PANTHER" id="PTHR10434">
    <property type="entry name" value="1-ACYL-SN-GLYCEROL-3-PHOSPHATE ACYLTRANSFERASE"/>
    <property type="match status" value="1"/>
</dbReference>
<dbReference type="GO" id="GO:0005886">
    <property type="term" value="C:plasma membrane"/>
    <property type="evidence" value="ECO:0007669"/>
    <property type="project" value="TreeGrafter"/>
</dbReference>
<evidence type="ECO:0000313" key="5">
    <source>
        <dbReference type="EMBL" id="CAB4662888.1"/>
    </source>
</evidence>
<reference evidence="5" key="1">
    <citation type="submission" date="2020-05" db="EMBL/GenBank/DDBJ databases">
        <authorList>
            <person name="Chiriac C."/>
            <person name="Salcher M."/>
            <person name="Ghai R."/>
            <person name="Kavagutti S V."/>
        </authorList>
    </citation>
    <scope>NUCLEOTIDE SEQUENCE</scope>
</reference>